<evidence type="ECO:0000256" key="5">
    <source>
        <dbReference type="RuleBase" id="RU003833"/>
    </source>
</evidence>
<proteinExistence type="inferred from homology"/>
<feature type="transmembrane region" description="Helical" evidence="6">
    <location>
        <begin position="29"/>
        <end position="48"/>
    </location>
</feature>
<keyword evidence="4" id="KW-0067">ATP-binding</keyword>
<name>A0A835YG36_9CHLO</name>
<dbReference type="Gene3D" id="3.30.420.150">
    <property type="entry name" value="Exopolyphosphatase. Domain 2"/>
    <property type="match status" value="1"/>
</dbReference>
<sequence>MKRPESFGERIWRSVDKALPNYGLSRYRGVLLVISVPIILILAVITLVPRSSPLHVERPHTLKELRHTGPAAKYAIVFDAGSTGSRVHVFKFEQKNGELTLISDTFEQLKPGLSSFADDPAKGAASLQPLLDTALKTVPANLQSSTPISLKATAGLRLLPGDKADKILKAVEELLRKQPFKLAPGGVAIMDGKDEGAFAWLTLNYLLGKLSGPVSQTVAAIDMGGGSIQEAFALEDADAAAAPKEYVSVLNGGGKKINVYVHSYLGYGLMAGRAKLIDVGAAAAKDCFPAGAAGKYTYAGKEYVYEPAGTAGDFSKCSSVGTGALQANLTCGAATQDECGFNGAWRGDGLSEGREYYVSSYFWDRALETGIIAEETAIMWPSTAKDFEAKANEVCAVEAEAVSKSYPKVSGDAAKFLCLDLTYCHVMLTQGFKLEPEMKVTLVKQVAYNGEKIEAAWPLGAAVNDLSS</sequence>
<evidence type="ECO:0000256" key="1">
    <source>
        <dbReference type="ARBA" id="ARBA00009283"/>
    </source>
</evidence>
<dbReference type="GO" id="GO:0009134">
    <property type="term" value="P:nucleoside diphosphate catabolic process"/>
    <property type="evidence" value="ECO:0007669"/>
    <property type="project" value="TreeGrafter"/>
</dbReference>
<evidence type="ECO:0000256" key="4">
    <source>
        <dbReference type="PIRSR" id="PIRSR600407-2"/>
    </source>
</evidence>
<keyword evidence="6" id="KW-1133">Transmembrane helix</keyword>
<keyword evidence="4" id="KW-0547">Nucleotide-binding</keyword>
<feature type="binding site" evidence="4">
    <location>
        <begin position="225"/>
        <end position="229"/>
    </location>
    <ligand>
        <name>ATP</name>
        <dbReference type="ChEBI" id="CHEBI:30616"/>
    </ligand>
</feature>
<dbReference type="Proteomes" id="UP000612055">
    <property type="component" value="Unassembled WGS sequence"/>
</dbReference>
<organism evidence="7 8">
    <name type="scientific">Edaphochlamys debaryana</name>
    <dbReference type="NCBI Taxonomy" id="47281"/>
    <lineage>
        <taxon>Eukaryota</taxon>
        <taxon>Viridiplantae</taxon>
        <taxon>Chlorophyta</taxon>
        <taxon>core chlorophytes</taxon>
        <taxon>Chlorophyceae</taxon>
        <taxon>CS clade</taxon>
        <taxon>Chlamydomonadales</taxon>
        <taxon>Chlamydomonadales incertae sedis</taxon>
        <taxon>Edaphochlamys</taxon>
    </lineage>
</organism>
<keyword evidence="6" id="KW-0472">Membrane</keyword>
<dbReference type="Gene3D" id="3.30.420.40">
    <property type="match status" value="1"/>
</dbReference>
<keyword evidence="8" id="KW-1185">Reference proteome</keyword>
<keyword evidence="2 5" id="KW-0378">Hydrolase</keyword>
<dbReference type="InterPro" id="IPR000407">
    <property type="entry name" value="GDA1_CD39_NTPase"/>
</dbReference>
<dbReference type="FunFam" id="3.30.420.40:FF:000052">
    <property type="entry name" value="Ectonucleoside triphosphate diphosphohydrolase 5"/>
    <property type="match status" value="1"/>
</dbReference>
<comment type="similarity">
    <text evidence="1 5">Belongs to the GDA1/CD39 NTPase family.</text>
</comment>
<feature type="active site" description="Proton acceptor" evidence="3">
    <location>
        <position position="195"/>
    </location>
</feature>
<evidence type="ECO:0000313" key="8">
    <source>
        <dbReference type="Proteomes" id="UP000612055"/>
    </source>
</evidence>
<dbReference type="GO" id="GO:0017110">
    <property type="term" value="F:nucleoside diphosphate phosphatase activity"/>
    <property type="evidence" value="ECO:0007669"/>
    <property type="project" value="TreeGrafter"/>
</dbReference>
<gene>
    <name evidence="7" type="ORF">HYH03_000562</name>
</gene>
<dbReference type="EMBL" id="JAEHOE010000001">
    <property type="protein sequence ID" value="KAG2502068.1"/>
    <property type="molecule type" value="Genomic_DNA"/>
</dbReference>
<reference evidence="7" key="1">
    <citation type="journal article" date="2020" name="bioRxiv">
        <title>Comparative genomics of Chlamydomonas.</title>
        <authorList>
            <person name="Craig R.J."/>
            <person name="Hasan A.R."/>
            <person name="Ness R.W."/>
            <person name="Keightley P.D."/>
        </authorList>
    </citation>
    <scope>NUCLEOTIDE SEQUENCE</scope>
    <source>
        <strain evidence="7">CCAP 11/70</strain>
    </source>
</reference>
<dbReference type="PROSITE" id="PS01238">
    <property type="entry name" value="GDA1_CD39_NTPASE"/>
    <property type="match status" value="1"/>
</dbReference>
<comment type="caution">
    <text evidence="7">The sequence shown here is derived from an EMBL/GenBank/DDBJ whole genome shotgun (WGS) entry which is preliminary data.</text>
</comment>
<dbReference type="OrthoDB" id="6372431at2759"/>
<dbReference type="Pfam" id="PF01150">
    <property type="entry name" value="GDA1_CD39"/>
    <property type="match status" value="1"/>
</dbReference>
<evidence type="ECO:0008006" key="9">
    <source>
        <dbReference type="Google" id="ProtNLM"/>
    </source>
</evidence>
<dbReference type="AlphaFoldDB" id="A0A835YG36"/>
<evidence type="ECO:0000256" key="3">
    <source>
        <dbReference type="PIRSR" id="PIRSR600407-1"/>
    </source>
</evidence>
<keyword evidence="6" id="KW-0812">Transmembrane</keyword>
<accession>A0A835YG36</accession>
<evidence type="ECO:0000256" key="6">
    <source>
        <dbReference type="SAM" id="Phobius"/>
    </source>
</evidence>
<evidence type="ECO:0000313" key="7">
    <source>
        <dbReference type="EMBL" id="KAG2502068.1"/>
    </source>
</evidence>
<dbReference type="PANTHER" id="PTHR11782">
    <property type="entry name" value="ADENOSINE/GUANOSINE DIPHOSPHATASE"/>
    <property type="match status" value="1"/>
</dbReference>
<dbReference type="GO" id="GO:0005524">
    <property type="term" value="F:ATP binding"/>
    <property type="evidence" value="ECO:0007669"/>
    <property type="project" value="UniProtKB-KW"/>
</dbReference>
<dbReference type="GO" id="GO:0016020">
    <property type="term" value="C:membrane"/>
    <property type="evidence" value="ECO:0007669"/>
    <property type="project" value="TreeGrafter"/>
</dbReference>
<protein>
    <recommendedName>
        <fullName evidence="9">Apyrase</fullName>
    </recommendedName>
</protein>
<evidence type="ECO:0000256" key="2">
    <source>
        <dbReference type="ARBA" id="ARBA00022801"/>
    </source>
</evidence>
<dbReference type="PANTHER" id="PTHR11782:SF83">
    <property type="entry name" value="GUANOSINE-DIPHOSPHATASE"/>
    <property type="match status" value="1"/>
</dbReference>